<feature type="domain" description="Apiosidase-like catalytic" evidence="1">
    <location>
        <begin position="54"/>
        <end position="370"/>
    </location>
</feature>
<organism evidence="2 3">
    <name type="scientific">Pseudonocardia aurantiaca</name>
    <dbReference type="NCBI Taxonomy" id="75290"/>
    <lineage>
        <taxon>Bacteria</taxon>
        <taxon>Bacillati</taxon>
        <taxon>Actinomycetota</taxon>
        <taxon>Actinomycetes</taxon>
        <taxon>Pseudonocardiales</taxon>
        <taxon>Pseudonocardiaceae</taxon>
        <taxon>Pseudonocardia</taxon>
    </lineage>
</organism>
<keyword evidence="3" id="KW-1185">Reference proteome</keyword>
<gene>
    <name evidence="2" type="ORF">ACFSCY_32455</name>
</gene>
<dbReference type="PANTHER" id="PTHR37836:SF3">
    <property type="entry name" value="ENDOGLUCANASE"/>
    <property type="match status" value="1"/>
</dbReference>
<dbReference type="RefSeq" id="WP_379660007.1">
    <property type="nucleotide sequence ID" value="NZ_JBHUCP010000028.1"/>
</dbReference>
<dbReference type="Proteomes" id="UP001597145">
    <property type="component" value="Unassembled WGS sequence"/>
</dbReference>
<name>A0ABW4FUY3_9PSEU</name>
<evidence type="ECO:0000313" key="3">
    <source>
        <dbReference type="Proteomes" id="UP001597145"/>
    </source>
</evidence>
<accession>A0ABW4FUY3</accession>
<protein>
    <submittedName>
        <fullName evidence="2">DUF4038 domain-containing protein</fullName>
    </submittedName>
</protein>
<comment type="caution">
    <text evidence="2">The sequence shown here is derived from an EMBL/GenBank/DDBJ whole genome shotgun (WGS) entry which is preliminary data.</text>
</comment>
<sequence>ARAEVRGCDGYVTGASNRVRIDASGVVTGGLIGAERGACPEQGGAVTAAIRVDGRSFTRAGEPFFWLGDTAWSLFVNLTRAETEEYLEARAVQGFTVIQAVAIFPQAGGPGPNQYGDSPYGSGLGDLSVTEGATTDHEEQYDYWDHVDFAVDQAAERGLVMAILPVWADTQVGSLVTHDNAAGYGEFLGQRYGSAPNVVWVLGGDAPAGGAEGVWSALADGIRAGGGNQLMTYHPRGDQTSVTWFEGADRMGFHMFQGGHCLRYDVRAELVATTYAAGLPFVDGEPIYEDHPYCWRPEDGFSAAIDVRRDAYWSVLGGAAGHTYGHHAVWQFLADGRRAQLGARGDWTDALAFPAAAQMQNLRALIESRPRVEPADVVADAGSGAERI</sequence>
<dbReference type="PANTHER" id="PTHR37836">
    <property type="entry name" value="LMO1036 PROTEIN"/>
    <property type="match status" value="1"/>
</dbReference>
<evidence type="ECO:0000259" key="1">
    <source>
        <dbReference type="Pfam" id="PF13204"/>
    </source>
</evidence>
<dbReference type="EMBL" id="JBHUCP010000028">
    <property type="protein sequence ID" value="MFD1534140.1"/>
    <property type="molecule type" value="Genomic_DNA"/>
</dbReference>
<evidence type="ECO:0000313" key="2">
    <source>
        <dbReference type="EMBL" id="MFD1534140.1"/>
    </source>
</evidence>
<dbReference type="Pfam" id="PF13204">
    <property type="entry name" value="Apiosidase"/>
    <property type="match status" value="1"/>
</dbReference>
<dbReference type="InterPro" id="IPR025277">
    <property type="entry name" value="Apiosidase-like_cat_dom"/>
</dbReference>
<feature type="non-terminal residue" evidence="2">
    <location>
        <position position="1"/>
    </location>
</feature>
<proteinExistence type="predicted"/>
<reference evidence="3" key="1">
    <citation type="journal article" date="2019" name="Int. J. Syst. Evol. Microbiol.">
        <title>The Global Catalogue of Microorganisms (GCM) 10K type strain sequencing project: providing services to taxonomists for standard genome sequencing and annotation.</title>
        <authorList>
            <consortium name="The Broad Institute Genomics Platform"/>
            <consortium name="The Broad Institute Genome Sequencing Center for Infectious Disease"/>
            <person name="Wu L."/>
            <person name="Ma J."/>
        </authorList>
    </citation>
    <scope>NUCLEOTIDE SEQUENCE [LARGE SCALE GENOMIC DNA]</scope>
    <source>
        <strain evidence="3">JCM 12165</strain>
    </source>
</reference>
<dbReference type="Gene3D" id="3.20.20.80">
    <property type="entry name" value="Glycosidases"/>
    <property type="match status" value="1"/>
</dbReference>
<dbReference type="InterPro" id="IPR017853">
    <property type="entry name" value="GH"/>
</dbReference>
<dbReference type="SUPFAM" id="SSF51445">
    <property type="entry name" value="(Trans)glycosidases"/>
    <property type="match status" value="1"/>
</dbReference>